<comment type="caution">
    <text evidence="1">The sequence shown here is derived from an EMBL/GenBank/DDBJ whole genome shotgun (WGS) entry which is preliminary data.</text>
</comment>
<evidence type="ECO:0000313" key="2">
    <source>
        <dbReference type="Proteomes" id="UP000031036"/>
    </source>
</evidence>
<proteinExistence type="predicted"/>
<organism evidence="1 2">
    <name type="scientific">Toxocara canis</name>
    <name type="common">Canine roundworm</name>
    <dbReference type="NCBI Taxonomy" id="6265"/>
    <lineage>
        <taxon>Eukaryota</taxon>
        <taxon>Metazoa</taxon>
        <taxon>Ecdysozoa</taxon>
        <taxon>Nematoda</taxon>
        <taxon>Chromadorea</taxon>
        <taxon>Rhabditida</taxon>
        <taxon>Spirurina</taxon>
        <taxon>Ascaridomorpha</taxon>
        <taxon>Ascaridoidea</taxon>
        <taxon>Toxocaridae</taxon>
        <taxon>Toxocara</taxon>
    </lineage>
</organism>
<dbReference type="EMBL" id="JPKZ01001137">
    <property type="protein sequence ID" value="KHN83771.1"/>
    <property type="molecule type" value="Genomic_DNA"/>
</dbReference>
<protein>
    <submittedName>
        <fullName evidence="1">Uncharacterized protein</fullName>
    </submittedName>
</protein>
<accession>A0A0B2VJX2</accession>
<sequence length="135" mass="15264">MKTSFADPVAKKSKTIAACLKKLPTRRQIENVRFEKKTVHATLIRTLETVGHGVFVISTLYGTKTVQKYFTPVAMFREQCFMHDLRRQALAVRLLSGRFAPALYIVTSSYKGEIVELLLQRNIGNRKAAAQHIGK</sequence>
<evidence type="ECO:0000313" key="1">
    <source>
        <dbReference type="EMBL" id="KHN83771.1"/>
    </source>
</evidence>
<name>A0A0B2VJX2_TOXCA</name>
<gene>
    <name evidence="1" type="ORF">Tcan_13648</name>
</gene>
<dbReference type="Proteomes" id="UP000031036">
    <property type="component" value="Unassembled WGS sequence"/>
</dbReference>
<dbReference type="AlphaFoldDB" id="A0A0B2VJX2"/>
<reference evidence="1 2" key="1">
    <citation type="submission" date="2014-11" db="EMBL/GenBank/DDBJ databases">
        <title>Genetic blueprint of the zoonotic pathogen Toxocara canis.</title>
        <authorList>
            <person name="Zhu X.-Q."/>
            <person name="Korhonen P.K."/>
            <person name="Cai H."/>
            <person name="Young N.D."/>
            <person name="Nejsum P."/>
            <person name="von Samson-Himmelstjerna G."/>
            <person name="Boag P.R."/>
            <person name="Tan P."/>
            <person name="Li Q."/>
            <person name="Min J."/>
            <person name="Yang Y."/>
            <person name="Wang X."/>
            <person name="Fang X."/>
            <person name="Hall R.S."/>
            <person name="Hofmann A."/>
            <person name="Sternberg P.W."/>
            <person name="Jex A.R."/>
            <person name="Gasser R.B."/>
        </authorList>
    </citation>
    <scope>NUCLEOTIDE SEQUENCE [LARGE SCALE GENOMIC DNA]</scope>
    <source>
        <strain evidence="1">PN_DK_2014</strain>
    </source>
</reference>
<keyword evidence="2" id="KW-1185">Reference proteome</keyword>